<evidence type="ECO:0000313" key="2">
    <source>
        <dbReference type="Proteomes" id="UP001165287"/>
    </source>
</evidence>
<dbReference type="Gene3D" id="3.40.50.1110">
    <property type="entry name" value="SGNH hydrolase"/>
    <property type="match status" value="1"/>
</dbReference>
<keyword evidence="1" id="KW-0378">Hydrolase</keyword>
<accession>A0ABS7US31</accession>
<keyword evidence="2" id="KW-1185">Reference proteome</keyword>
<sequence>MKRIVVIITLILCVGTIIFGNLHWKNKIAARGEEVANTVVAKTEPLKEAEANQDVSVYFSNLPESVQNKIKDAQTSGQPLQFVIYGSNATSVEEGAWPAQLSKQLEDTYGTNVFQVTVISEGEKTSLDVVREKSYKQVSELKPDIVLFEPFMLKDNGLIGLSNTLDNIETMMDSWKSENDAVTIMIQPPNPLYSANYYPKEVKELQEYAKQNNLTYLNHWEAWPDLEDSKMNDYLTEESDANDNGNKIWADFLIKYFIAK</sequence>
<dbReference type="Proteomes" id="UP001165287">
    <property type="component" value="Unassembled WGS sequence"/>
</dbReference>
<evidence type="ECO:0000313" key="1">
    <source>
        <dbReference type="EMBL" id="MBZ5750854.1"/>
    </source>
</evidence>
<comment type="caution">
    <text evidence="1">The sequence shown here is derived from an EMBL/GenBank/DDBJ whole genome shotgun (WGS) entry which is preliminary data.</text>
</comment>
<name>A0ABS7US31_9BACI</name>
<organism evidence="1 2">
    <name type="scientific">Metabacillus rhizolycopersici</name>
    <dbReference type="NCBI Taxonomy" id="2875709"/>
    <lineage>
        <taxon>Bacteria</taxon>
        <taxon>Bacillati</taxon>
        <taxon>Bacillota</taxon>
        <taxon>Bacilli</taxon>
        <taxon>Bacillales</taxon>
        <taxon>Bacillaceae</taxon>
        <taxon>Metabacillus</taxon>
    </lineage>
</organism>
<dbReference type="GO" id="GO:0016787">
    <property type="term" value="F:hydrolase activity"/>
    <property type="evidence" value="ECO:0007669"/>
    <property type="project" value="UniProtKB-KW"/>
</dbReference>
<protein>
    <submittedName>
        <fullName evidence="1">SGNH/GDSL hydrolase family protein</fullName>
    </submittedName>
</protein>
<dbReference type="InterPro" id="IPR036514">
    <property type="entry name" value="SGNH_hydro_sf"/>
</dbReference>
<dbReference type="EMBL" id="JAIQUM010000021">
    <property type="protein sequence ID" value="MBZ5750854.1"/>
    <property type="molecule type" value="Genomic_DNA"/>
</dbReference>
<dbReference type="RefSeq" id="WP_224139135.1">
    <property type="nucleotide sequence ID" value="NZ_JAIQUM010000021.1"/>
</dbReference>
<proteinExistence type="predicted"/>
<gene>
    <name evidence="1" type="ORF">K9V48_11470</name>
</gene>
<dbReference type="SUPFAM" id="SSF52266">
    <property type="entry name" value="SGNH hydrolase"/>
    <property type="match status" value="1"/>
</dbReference>
<reference evidence="1" key="1">
    <citation type="submission" date="2024-05" db="EMBL/GenBank/DDBJ databases">
        <title>Metabacillus sp. nov., isolated from the rhizosphere soil of tomato plants.</title>
        <authorList>
            <person name="Ma R."/>
        </authorList>
    </citation>
    <scope>NUCLEOTIDE SEQUENCE</scope>
    <source>
        <strain evidence="1">DBTR6</strain>
    </source>
</reference>